<dbReference type="RefSeq" id="WP_007289950.1">
    <property type="nucleotide sequence ID" value="NZ_AAWL01000015.1"/>
</dbReference>
<comment type="caution">
    <text evidence="2">The sequence shown here is derived from an EMBL/GenBank/DDBJ whole genome shotgun (WGS) entry which is preliminary data.</text>
</comment>
<protein>
    <submittedName>
        <fullName evidence="2">Uncharacterized protein</fullName>
    </submittedName>
</protein>
<feature type="transmembrane region" description="Helical" evidence="1">
    <location>
        <begin position="12"/>
        <end position="40"/>
    </location>
</feature>
<sequence>MDRPSWWSFIPANIPLPLLLIILYLFIIALGNLFALYQYIAVEPNLLTAIGHFVSVLLYAGPAYGLLKLKRWARSVEIYLSLFSVALGLFLMFTGAFGMAVMIIVPHGLIAIYLLTDKCRELFGLTGNK</sequence>
<name>A1HSE0_9FIRM</name>
<organism evidence="2 3">
    <name type="scientific">Thermosinus carboxydivorans Nor1</name>
    <dbReference type="NCBI Taxonomy" id="401526"/>
    <lineage>
        <taxon>Bacteria</taxon>
        <taxon>Bacillati</taxon>
        <taxon>Bacillota</taxon>
        <taxon>Negativicutes</taxon>
        <taxon>Selenomonadales</taxon>
        <taxon>Sporomusaceae</taxon>
        <taxon>Thermosinus</taxon>
    </lineage>
</organism>
<evidence type="ECO:0000313" key="2">
    <source>
        <dbReference type="EMBL" id="EAX47106.1"/>
    </source>
</evidence>
<feature type="transmembrane region" description="Helical" evidence="1">
    <location>
        <begin position="79"/>
        <end position="105"/>
    </location>
</feature>
<accession>A1HSE0</accession>
<dbReference type="AlphaFoldDB" id="A1HSE0"/>
<dbReference type="eggNOG" id="ENOG5033EJ1">
    <property type="taxonomic scope" value="Bacteria"/>
</dbReference>
<evidence type="ECO:0000313" key="3">
    <source>
        <dbReference type="Proteomes" id="UP000005139"/>
    </source>
</evidence>
<proteinExistence type="predicted"/>
<keyword evidence="1" id="KW-0472">Membrane</keyword>
<evidence type="ECO:0000256" key="1">
    <source>
        <dbReference type="SAM" id="Phobius"/>
    </source>
</evidence>
<feature type="transmembrane region" description="Helical" evidence="1">
    <location>
        <begin position="46"/>
        <end position="67"/>
    </location>
</feature>
<reference evidence="2 3" key="2">
    <citation type="submission" date="2007-01" db="EMBL/GenBank/DDBJ databases">
        <title>Sequencing of the draft genome and assembly of Thermosinus carboxydivorans Nor1.</title>
        <authorList>
            <consortium name="US DOE Joint Genome Institute (JGI-PGF)"/>
            <person name="Copeland A."/>
            <person name="Lucas S."/>
            <person name="Lapidus A."/>
            <person name="Barry K."/>
            <person name="Glavina del Rio T."/>
            <person name="Dalin E."/>
            <person name="Tice H."/>
            <person name="Bruce D."/>
            <person name="Pitluck S."/>
            <person name="Richardson P."/>
        </authorList>
    </citation>
    <scope>NUCLEOTIDE SEQUENCE [LARGE SCALE GENOMIC DNA]</scope>
    <source>
        <strain evidence="2 3">Nor1</strain>
    </source>
</reference>
<keyword evidence="1" id="KW-0812">Transmembrane</keyword>
<dbReference type="Proteomes" id="UP000005139">
    <property type="component" value="Unassembled WGS sequence"/>
</dbReference>
<keyword evidence="1" id="KW-1133">Transmembrane helix</keyword>
<dbReference type="OrthoDB" id="1682519at2"/>
<gene>
    <name evidence="2" type="ORF">TcarDRAFT_0614</name>
</gene>
<keyword evidence="3" id="KW-1185">Reference proteome</keyword>
<reference evidence="2 3" key="1">
    <citation type="submission" date="2007-01" db="EMBL/GenBank/DDBJ databases">
        <title>Annotation of the draft genome assembly of Thermosinus carboxydivorans Nor1.</title>
        <authorList>
            <consortium name="US DOE Joint Genome Institute (JGI-ORNL)"/>
            <person name="Larimer F."/>
            <person name="Land M."/>
            <person name="Hauser L."/>
        </authorList>
    </citation>
    <scope>NUCLEOTIDE SEQUENCE [LARGE SCALE GENOMIC DNA]</scope>
    <source>
        <strain evidence="2 3">Nor1</strain>
    </source>
</reference>
<dbReference type="EMBL" id="AAWL01000015">
    <property type="protein sequence ID" value="EAX47106.1"/>
    <property type="molecule type" value="Genomic_DNA"/>
</dbReference>